<dbReference type="EMBL" id="LXQA010019513">
    <property type="protein sequence ID" value="MCH91021.1"/>
    <property type="molecule type" value="Genomic_DNA"/>
</dbReference>
<dbReference type="Proteomes" id="UP000265520">
    <property type="component" value="Unassembled WGS sequence"/>
</dbReference>
<keyword evidence="2" id="KW-1185">Reference proteome</keyword>
<evidence type="ECO:0000313" key="1">
    <source>
        <dbReference type="EMBL" id="MCH91021.1"/>
    </source>
</evidence>
<accession>A0A392MU72</accession>
<organism evidence="1 2">
    <name type="scientific">Trifolium medium</name>
    <dbReference type="NCBI Taxonomy" id="97028"/>
    <lineage>
        <taxon>Eukaryota</taxon>
        <taxon>Viridiplantae</taxon>
        <taxon>Streptophyta</taxon>
        <taxon>Embryophyta</taxon>
        <taxon>Tracheophyta</taxon>
        <taxon>Spermatophyta</taxon>
        <taxon>Magnoliopsida</taxon>
        <taxon>eudicotyledons</taxon>
        <taxon>Gunneridae</taxon>
        <taxon>Pentapetalae</taxon>
        <taxon>rosids</taxon>
        <taxon>fabids</taxon>
        <taxon>Fabales</taxon>
        <taxon>Fabaceae</taxon>
        <taxon>Papilionoideae</taxon>
        <taxon>50 kb inversion clade</taxon>
        <taxon>NPAAA clade</taxon>
        <taxon>Hologalegina</taxon>
        <taxon>IRL clade</taxon>
        <taxon>Trifolieae</taxon>
        <taxon>Trifolium</taxon>
    </lineage>
</organism>
<reference evidence="1 2" key="1">
    <citation type="journal article" date="2018" name="Front. Plant Sci.">
        <title>Red Clover (Trifolium pratense) and Zigzag Clover (T. medium) - A Picture of Genomic Similarities and Differences.</title>
        <authorList>
            <person name="Dluhosova J."/>
            <person name="Istvanek J."/>
            <person name="Nedelnik J."/>
            <person name="Repkova J."/>
        </authorList>
    </citation>
    <scope>NUCLEOTIDE SEQUENCE [LARGE SCALE GENOMIC DNA]</scope>
    <source>
        <strain evidence="2">cv. 10/8</strain>
        <tissue evidence="1">Leaf</tissue>
    </source>
</reference>
<name>A0A392MU72_9FABA</name>
<dbReference type="PANTHER" id="PTHR31115:SF4">
    <property type="entry name" value="SPECTRIN BETA CHAIN, BRAIN"/>
    <property type="match status" value="1"/>
</dbReference>
<feature type="non-terminal residue" evidence="1">
    <location>
        <position position="1"/>
    </location>
</feature>
<dbReference type="PANTHER" id="PTHR31115">
    <property type="entry name" value="OS05G0107300 PROTEIN"/>
    <property type="match status" value="1"/>
</dbReference>
<comment type="caution">
    <text evidence="1">The sequence shown here is derived from an EMBL/GenBank/DDBJ whole genome shotgun (WGS) entry which is preliminary data.</text>
</comment>
<protein>
    <submittedName>
        <fullName evidence="1">Serine-rich adhesin for platelets-like</fullName>
    </submittedName>
</protein>
<proteinExistence type="predicted"/>
<evidence type="ECO:0000313" key="2">
    <source>
        <dbReference type="Proteomes" id="UP000265520"/>
    </source>
</evidence>
<gene>
    <name evidence="1" type="ORF">A2U01_0011945</name>
</gene>
<dbReference type="AlphaFoldDB" id="A0A392MU72"/>
<sequence length="120" mass="13134">KIEQAAFDQLTEMAYRKRLACRGSRNSKSAVQKVSNQVALAFLKRTLGRCRRYEEAGVSCFSESTLQNIMFAPHSRENGGQPADCIVSGTASAVSSASEKYDGQRDYADRGLVDSFQGSI</sequence>
<feature type="non-terminal residue" evidence="1">
    <location>
        <position position="120"/>
    </location>
</feature>